<organism evidence="1 2">
    <name type="scientific">Rhodoferax lacus</name>
    <dbReference type="NCBI Taxonomy" id="2184758"/>
    <lineage>
        <taxon>Bacteria</taxon>
        <taxon>Pseudomonadati</taxon>
        <taxon>Pseudomonadota</taxon>
        <taxon>Betaproteobacteria</taxon>
        <taxon>Burkholderiales</taxon>
        <taxon>Comamonadaceae</taxon>
        <taxon>Rhodoferax</taxon>
    </lineage>
</organism>
<evidence type="ECO:0008006" key="3">
    <source>
        <dbReference type="Google" id="ProtNLM"/>
    </source>
</evidence>
<evidence type="ECO:0000313" key="1">
    <source>
        <dbReference type="EMBL" id="RFO96657.1"/>
    </source>
</evidence>
<evidence type="ECO:0000313" key="2">
    <source>
        <dbReference type="Proteomes" id="UP000260665"/>
    </source>
</evidence>
<keyword evidence="2" id="KW-1185">Reference proteome</keyword>
<accession>A0A3E1RBC6</accession>
<dbReference type="InterPro" id="IPR021317">
    <property type="entry name" value="DUF2917"/>
</dbReference>
<reference evidence="1 2" key="1">
    <citation type="submission" date="2018-05" db="EMBL/GenBank/DDBJ databases">
        <title>Rhodoferax soyangensis sp.nov., isolated from an oligotrophic freshwater lake.</title>
        <authorList>
            <person name="Park M."/>
        </authorList>
    </citation>
    <scope>NUCLEOTIDE SEQUENCE [LARGE SCALE GENOMIC DNA]</scope>
    <source>
        <strain evidence="1 2">IMCC26218</strain>
    </source>
</reference>
<sequence length="162" mass="18065">MRSAQAIQIMWPIPGHSQHQEPTMHPNTYKPAPSVPWSMVRGDVQFICPEAAGVLRVTSGRAWVTLNPATEFPPPRWCPDIEPGDIFMGPGRGLTLHARQRVLIESWPVGSGKSSDLIWEDAKAHQGNDRWQDAVLQSASRVVRSAKQLAVALRIQRIPNQH</sequence>
<dbReference type="EMBL" id="QFZK01000006">
    <property type="protein sequence ID" value="RFO96657.1"/>
    <property type="molecule type" value="Genomic_DNA"/>
</dbReference>
<gene>
    <name evidence="1" type="ORF">DIC66_11575</name>
</gene>
<proteinExistence type="predicted"/>
<protein>
    <recommendedName>
        <fullName evidence="3">DUF2917 domain-containing protein</fullName>
    </recommendedName>
</protein>
<dbReference type="Proteomes" id="UP000260665">
    <property type="component" value="Unassembled WGS sequence"/>
</dbReference>
<dbReference type="AlphaFoldDB" id="A0A3E1RBC6"/>
<name>A0A3E1RBC6_9BURK</name>
<comment type="caution">
    <text evidence="1">The sequence shown here is derived from an EMBL/GenBank/DDBJ whole genome shotgun (WGS) entry which is preliminary data.</text>
</comment>
<dbReference type="Pfam" id="PF11142">
    <property type="entry name" value="DUF2917"/>
    <property type="match status" value="1"/>
</dbReference>